<dbReference type="Proteomes" id="UP000264589">
    <property type="component" value="Unassembled WGS sequence"/>
</dbReference>
<dbReference type="EMBL" id="QUQO01000001">
    <property type="protein sequence ID" value="RFB05844.1"/>
    <property type="molecule type" value="Genomic_DNA"/>
</dbReference>
<dbReference type="PANTHER" id="PTHR43798">
    <property type="entry name" value="MONOACYLGLYCEROL LIPASE"/>
    <property type="match status" value="1"/>
</dbReference>
<dbReference type="GO" id="GO:0016787">
    <property type="term" value="F:hydrolase activity"/>
    <property type="evidence" value="ECO:0007669"/>
    <property type="project" value="UniProtKB-KW"/>
</dbReference>
<protein>
    <submittedName>
        <fullName evidence="2">Alpha/beta hydrolase</fullName>
    </submittedName>
</protein>
<dbReference type="InterPro" id="IPR000073">
    <property type="entry name" value="AB_hydrolase_1"/>
</dbReference>
<evidence type="ECO:0000313" key="3">
    <source>
        <dbReference type="Proteomes" id="UP000264589"/>
    </source>
</evidence>
<evidence type="ECO:0000259" key="1">
    <source>
        <dbReference type="Pfam" id="PF12697"/>
    </source>
</evidence>
<keyword evidence="2" id="KW-0378">Hydrolase</keyword>
<dbReference type="GO" id="GO:0016020">
    <property type="term" value="C:membrane"/>
    <property type="evidence" value="ECO:0007669"/>
    <property type="project" value="TreeGrafter"/>
</dbReference>
<name>A0A371RK78_9PROT</name>
<feature type="domain" description="AB hydrolase-1" evidence="1">
    <location>
        <begin position="77"/>
        <end position="329"/>
    </location>
</feature>
<dbReference type="PANTHER" id="PTHR43798:SF33">
    <property type="entry name" value="HYDROLASE, PUTATIVE (AFU_ORTHOLOGUE AFUA_2G14860)-RELATED"/>
    <property type="match status" value="1"/>
</dbReference>
<dbReference type="AlphaFoldDB" id="A0A371RK78"/>
<evidence type="ECO:0000313" key="2">
    <source>
        <dbReference type="EMBL" id="RFB05844.1"/>
    </source>
</evidence>
<gene>
    <name evidence="2" type="ORF">DX908_11540</name>
</gene>
<reference evidence="2 3" key="1">
    <citation type="submission" date="2018-08" db="EMBL/GenBank/DDBJ databases">
        <title>Parvularcula sp. SM1705, isolated from surface water of the South Sea China.</title>
        <authorList>
            <person name="Sun L."/>
        </authorList>
    </citation>
    <scope>NUCLEOTIDE SEQUENCE [LARGE SCALE GENOMIC DNA]</scope>
    <source>
        <strain evidence="2 3">SM1705</strain>
    </source>
</reference>
<keyword evidence="3" id="KW-1185">Reference proteome</keyword>
<dbReference type="OrthoDB" id="9788260at2"/>
<dbReference type="Pfam" id="PF12697">
    <property type="entry name" value="Abhydrolase_6"/>
    <property type="match status" value="1"/>
</dbReference>
<comment type="caution">
    <text evidence="2">The sequence shown here is derived from an EMBL/GenBank/DDBJ whole genome shotgun (WGS) entry which is preliminary data.</text>
</comment>
<dbReference type="InterPro" id="IPR050266">
    <property type="entry name" value="AB_hydrolase_sf"/>
</dbReference>
<dbReference type="RefSeq" id="WP_116392477.1">
    <property type="nucleotide sequence ID" value="NZ_QUQO01000001.1"/>
</dbReference>
<dbReference type="InterPro" id="IPR029058">
    <property type="entry name" value="AB_hydrolase_fold"/>
</dbReference>
<organism evidence="2 3">
    <name type="scientific">Parvularcula marina</name>
    <dbReference type="NCBI Taxonomy" id="2292771"/>
    <lineage>
        <taxon>Bacteria</taxon>
        <taxon>Pseudomonadati</taxon>
        <taxon>Pseudomonadota</taxon>
        <taxon>Alphaproteobacteria</taxon>
        <taxon>Parvularculales</taxon>
        <taxon>Parvularculaceae</taxon>
        <taxon>Parvularcula</taxon>
    </lineage>
</organism>
<dbReference type="SUPFAM" id="SSF53474">
    <property type="entry name" value="alpha/beta-Hydrolases"/>
    <property type="match status" value="1"/>
</dbReference>
<accession>A0A371RK78</accession>
<sequence>MKTALIVITVLCGLALLLPVPRNHSHQSGPAEIERAHAYLAENPVPMPPGWQWASYPYEGGQMRWGEARAAEDRGTLIFVPGFSNYIEAYGDFLTAWHEAGFTVIAVDLPGQGGSTRRADFPERPISGNFAWYADVLGGFMAERQSAATSPVTLVGESFGAHVTLRGAADGMIEADRIALIVPGLALQTPGMPTGVINGIMGGLTDLGYGHRYAPTQGQWTPKWDLSLEGYGCATRPDRIYNKDAIFALHPEFRIGGITMEWATGFDRSGRYLAETDVLKGVDADILMITAERDQILDYARTITACDEKLPHCTRIELPEAGHCLLLEEDAISAPMVAAVTEFAGKSRE</sequence>
<dbReference type="InParanoid" id="A0A371RK78"/>
<proteinExistence type="predicted"/>
<dbReference type="Gene3D" id="3.40.50.1820">
    <property type="entry name" value="alpha/beta hydrolase"/>
    <property type="match status" value="1"/>
</dbReference>